<gene>
    <name evidence="2" type="primary">LOC103524258</name>
</gene>
<keyword evidence="1" id="KW-1185">Reference proteome</keyword>
<evidence type="ECO:0000313" key="1">
    <source>
        <dbReference type="Proteomes" id="UP000079169"/>
    </source>
</evidence>
<dbReference type="RefSeq" id="XP_008487488.2">
    <property type="nucleotide sequence ID" value="XM_008489266.3"/>
</dbReference>
<sequence length="365" mass="42249">MASNSSIELKALEDPRLTLVEKLSAAQAILVSLKTCKIQVVQEILSWFVKTKDELMRSQNKSPAEIDLLYESLNKCIQITTMLHIPIYQIKFNIMDSLLKLLNIQKKAVSTELYLQVCLSILGLDNFVKCFQGDAIPFTKFFTQLSWLFFTPPDLKQPDFMKEKFQILEKMVSILKKIKWNLNLGLQDMTDALVCVATLDHWSNTWQPGVNHIRKTLEQVFYSVVTKDGSLYGILLTSFHDETILIKQEYTNIFNVLSLLKVVPTQNEAHVTGNIYTHILNTTFKLCDDYFGNISYVFEKLDSFIRIEISQYKLNGREQKITSIEPFQPLEHWMKMVHIFKCMSEFLVNNNISTNLPIKNIDELL</sequence>
<dbReference type="GeneID" id="103524258"/>
<dbReference type="KEGG" id="dci:103524258"/>
<protein>
    <submittedName>
        <fullName evidence="2">Uncharacterized protein LOC103524258</fullName>
    </submittedName>
</protein>
<dbReference type="Proteomes" id="UP000079169">
    <property type="component" value="Unplaced"/>
</dbReference>
<evidence type="ECO:0000313" key="2">
    <source>
        <dbReference type="RefSeq" id="XP_008487488.2"/>
    </source>
</evidence>
<organism evidence="1 2">
    <name type="scientific">Diaphorina citri</name>
    <name type="common">Asian citrus psyllid</name>
    <dbReference type="NCBI Taxonomy" id="121845"/>
    <lineage>
        <taxon>Eukaryota</taxon>
        <taxon>Metazoa</taxon>
        <taxon>Ecdysozoa</taxon>
        <taxon>Arthropoda</taxon>
        <taxon>Hexapoda</taxon>
        <taxon>Insecta</taxon>
        <taxon>Pterygota</taxon>
        <taxon>Neoptera</taxon>
        <taxon>Paraneoptera</taxon>
        <taxon>Hemiptera</taxon>
        <taxon>Sternorrhyncha</taxon>
        <taxon>Psylloidea</taxon>
        <taxon>Psyllidae</taxon>
        <taxon>Diaphorininae</taxon>
        <taxon>Diaphorina</taxon>
    </lineage>
</organism>
<reference evidence="2" key="1">
    <citation type="submission" date="2025-08" db="UniProtKB">
        <authorList>
            <consortium name="RefSeq"/>
        </authorList>
    </citation>
    <scope>IDENTIFICATION</scope>
</reference>
<proteinExistence type="predicted"/>
<name>A0A1S3DTW4_DIACI</name>
<dbReference type="PaxDb" id="121845-A0A1S3DTW4"/>
<dbReference type="AlphaFoldDB" id="A0A1S3DTW4"/>
<accession>A0A1S3DTW4</accession>